<feature type="domain" description="TLC" evidence="13">
    <location>
        <begin position="90"/>
        <end position="303"/>
    </location>
</feature>
<accession>A0A7R8X588</accession>
<comment type="pathway">
    <text evidence="2">Lipid metabolism; sphingolipid metabolism.</text>
</comment>
<feature type="transmembrane region" description="Helical" evidence="12">
    <location>
        <begin position="172"/>
        <end position="193"/>
    </location>
</feature>
<proteinExistence type="inferred from homology"/>
<reference evidence="14" key="1">
    <citation type="submission" date="2020-11" db="EMBL/GenBank/DDBJ databases">
        <authorList>
            <person name="Tran Van P."/>
        </authorList>
    </citation>
    <scope>NUCLEOTIDE SEQUENCE</scope>
</reference>
<dbReference type="PANTHER" id="PTHR12371">
    <property type="entry name" value="TRANSLOCATION ASSOCIATED MEMBRANE PROTEIN"/>
    <property type="match status" value="1"/>
</dbReference>
<dbReference type="GO" id="GO:0005789">
    <property type="term" value="C:endoplasmic reticulum membrane"/>
    <property type="evidence" value="ECO:0007669"/>
    <property type="project" value="TreeGrafter"/>
</dbReference>
<dbReference type="Proteomes" id="UP000677054">
    <property type="component" value="Unassembled WGS sequence"/>
</dbReference>
<evidence type="ECO:0000313" key="15">
    <source>
        <dbReference type="Proteomes" id="UP000677054"/>
    </source>
</evidence>
<feature type="transmembrane region" description="Helical" evidence="12">
    <location>
        <begin position="96"/>
        <end position="114"/>
    </location>
</feature>
<dbReference type="SMART" id="SM00724">
    <property type="entry name" value="TLC"/>
    <property type="match status" value="1"/>
</dbReference>
<sequence length="361" mass="41656">MVFVVGLMFHGTAPFASLFVALHHNTTLPEHAESTSEQAVHHDDRYSYGAKDFSCIFFYTLICVIIHAVIQEYLLDKVNRKLHLSKINHRKFNESGQLLIFYVVSALWGGNIIMKEKLIPGISHLWEGYPTHHAAMTFTYKFFFVSQVAYYLHQFPELYFQKVKREDLMNKITVSLVSLFLVVGAYLLCFTRVALCLLVPHYAVECVFHVARILHFAEQHKAARYAFGAWDVLFVAIRLLTVVLSVLTFWYGLALAPNQGIDIVRGNFNTPLIRLNTLLVVCLLQAWLMWNFFTFHLKRMRERAAVQAATTAKRRQTEKKSKKDHENGKRTSDDDVSELPEADQYSKKEPALRQRPTARVK</sequence>
<organism evidence="14">
    <name type="scientific">Darwinula stevensoni</name>
    <dbReference type="NCBI Taxonomy" id="69355"/>
    <lineage>
        <taxon>Eukaryota</taxon>
        <taxon>Metazoa</taxon>
        <taxon>Ecdysozoa</taxon>
        <taxon>Arthropoda</taxon>
        <taxon>Crustacea</taxon>
        <taxon>Oligostraca</taxon>
        <taxon>Ostracoda</taxon>
        <taxon>Podocopa</taxon>
        <taxon>Podocopida</taxon>
        <taxon>Darwinulocopina</taxon>
        <taxon>Darwinuloidea</taxon>
        <taxon>Darwinulidae</taxon>
        <taxon>Darwinula</taxon>
    </lineage>
</organism>
<comment type="similarity">
    <text evidence="4">Belongs to the TRAM family.</text>
</comment>
<dbReference type="GO" id="GO:0046513">
    <property type="term" value="P:ceramide biosynthetic process"/>
    <property type="evidence" value="ECO:0007669"/>
    <property type="project" value="InterPro"/>
</dbReference>
<evidence type="ECO:0000256" key="10">
    <source>
        <dbReference type="PROSITE-ProRule" id="PRU00205"/>
    </source>
</evidence>
<dbReference type="PANTHER" id="PTHR12371:SF11">
    <property type="entry name" value="TRANSLOCATING CHAIN-ASSOCIATED MEMBRANE PROTEIN"/>
    <property type="match status" value="1"/>
</dbReference>
<dbReference type="GO" id="GO:0006616">
    <property type="term" value="P:SRP-dependent cotranslational protein targeting to membrane, translocation"/>
    <property type="evidence" value="ECO:0007669"/>
    <property type="project" value="InterPro"/>
</dbReference>
<keyword evidence="5" id="KW-0813">Transport</keyword>
<feature type="transmembrane region" description="Helical" evidence="12">
    <location>
        <begin position="273"/>
        <end position="293"/>
    </location>
</feature>
<evidence type="ECO:0000256" key="8">
    <source>
        <dbReference type="ARBA" id="ARBA00022989"/>
    </source>
</evidence>
<feature type="transmembrane region" description="Helical" evidence="12">
    <location>
        <begin position="229"/>
        <end position="253"/>
    </location>
</feature>
<keyword evidence="9 10" id="KW-0472">Membrane</keyword>
<evidence type="ECO:0000256" key="5">
    <source>
        <dbReference type="ARBA" id="ARBA00022448"/>
    </source>
</evidence>
<dbReference type="PIRSF" id="PIRSF005225">
    <property type="entry name" value="LAG1_LAC1"/>
    <property type="match status" value="1"/>
</dbReference>
<keyword evidence="7" id="KW-0653">Protein transport</keyword>
<evidence type="ECO:0000256" key="1">
    <source>
        <dbReference type="ARBA" id="ARBA00004141"/>
    </source>
</evidence>
<dbReference type="UniPathway" id="UPA00222"/>
<feature type="transmembrane region" description="Helical" evidence="12">
    <location>
        <begin position="134"/>
        <end position="152"/>
    </location>
</feature>
<comment type="pathway">
    <text evidence="3">Sphingolipid metabolism.</text>
</comment>
<dbReference type="EMBL" id="CAJPEV010000105">
    <property type="protein sequence ID" value="CAG0880633.1"/>
    <property type="molecule type" value="Genomic_DNA"/>
</dbReference>
<keyword evidence="8 12" id="KW-1133">Transmembrane helix</keyword>
<evidence type="ECO:0000256" key="9">
    <source>
        <dbReference type="ARBA" id="ARBA00023136"/>
    </source>
</evidence>
<comment type="subcellular location">
    <subcellularLocation>
        <location evidence="1">Membrane</location>
        <topology evidence="1">Multi-pass membrane protein</topology>
    </subcellularLocation>
</comment>
<dbReference type="GO" id="GO:0045048">
    <property type="term" value="P:protein insertion into ER membrane"/>
    <property type="evidence" value="ECO:0007669"/>
    <property type="project" value="TreeGrafter"/>
</dbReference>
<evidence type="ECO:0000256" key="2">
    <source>
        <dbReference type="ARBA" id="ARBA00004760"/>
    </source>
</evidence>
<dbReference type="PROSITE" id="PS50922">
    <property type="entry name" value="TLC"/>
    <property type="match status" value="1"/>
</dbReference>
<keyword evidence="15" id="KW-1185">Reference proteome</keyword>
<dbReference type="InterPro" id="IPR016439">
    <property type="entry name" value="Lag1/Lac1-like"/>
</dbReference>
<name>A0A7R8X588_9CRUS</name>
<evidence type="ECO:0000256" key="6">
    <source>
        <dbReference type="ARBA" id="ARBA00022692"/>
    </source>
</evidence>
<evidence type="ECO:0000256" key="7">
    <source>
        <dbReference type="ARBA" id="ARBA00022927"/>
    </source>
</evidence>
<dbReference type="Pfam" id="PF03798">
    <property type="entry name" value="TRAM_LAG1_CLN8"/>
    <property type="match status" value="1"/>
</dbReference>
<feature type="region of interest" description="Disordered" evidence="11">
    <location>
        <begin position="308"/>
        <end position="361"/>
    </location>
</feature>
<evidence type="ECO:0000256" key="12">
    <source>
        <dbReference type="SAM" id="Phobius"/>
    </source>
</evidence>
<evidence type="ECO:0000256" key="11">
    <source>
        <dbReference type="SAM" id="MobiDB-lite"/>
    </source>
</evidence>
<protein>
    <recommendedName>
        <fullName evidence="13">TLC domain-containing protein</fullName>
    </recommendedName>
</protein>
<evidence type="ECO:0000256" key="3">
    <source>
        <dbReference type="ARBA" id="ARBA00004991"/>
    </source>
</evidence>
<evidence type="ECO:0000259" key="13">
    <source>
        <dbReference type="PROSITE" id="PS50922"/>
    </source>
</evidence>
<dbReference type="AlphaFoldDB" id="A0A7R8X588"/>
<feature type="compositionally biased region" description="Basic and acidic residues" evidence="11">
    <location>
        <begin position="318"/>
        <end position="333"/>
    </location>
</feature>
<dbReference type="InterPro" id="IPR016447">
    <property type="entry name" value="Translocation_assoc_membrane"/>
</dbReference>
<feature type="transmembrane region" description="Helical" evidence="12">
    <location>
        <begin position="56"/>
        <end position="75"/>
    </location>
</feature>
<keyword evidence="6 10" id="KW-0812">Transmembrane</keyword>
<gene>
    <name evidence="14" type="ORF">DSTB1V02_LOCUS1168</name>
</gene>
<dbReference type="OrthoDB" id="3053196at2759"/>
<dbReference type="EMBL" id="LR899622">
    <property type="protein sequence ID" value="CAD7241168.1"/>
    <property type="molecule type" value="Genomic_DNA"/>
</dbReference>
<evidence type="ECO:0000313" key="14">
    <source>
        <dbReference type="EMBL" id="CAD7241168.1"/>
    </source>
</evidence>
<dbReference type="InterPro" id="IPR006634">
    <property type="entry name" value="TLC-dom"/>
</dbReference>
<dbReference type="GO" id="GO:0050291">
    <property type="term" value="F:sphingosine N-acyltransferase activity"/>
    <property type="evidence" value="ECO:0007669"/>
    <property type="project" value="InterPro"/>
</dbReference>
<evidence type="ECO:0000256" key="4">
    <source>
        <dbReference type="ARBA" id="ARBA00005999"/>
    </source>
</evidence>